<evidence type="ECO:0000313" key="1">
    <source>
        <dbReference type="EMBL" id="SDF34381.1"/>
    </source>
</evidence>
<protein>
    <submittedName>
        <fullName evidence="1">NAD(P)-dependent dehydrogenase, short-chain alcohol dehydrogenase family</fullName>
    </submittedName>
</protein>
<dbReference type="SUPFAM" id="SSF51735">
    <property type="entry name" value="NAD(P)-binding Rossmann-fold domains"/>
    <property type="match status" value="1"/>
</dbReference>
<dbReference type="Pfam" id="PF00106">
    <property type="entry name" value="adh_short"/>
    <property type="match status" value="1"/>
</dbReference>
<sequence length="220" mass="22989">MFKNALILGAAGGIGGALVATLTAQGTPVTALARSRDGFDVTDPASVADHLGALKGPFDLIILATGKLDGAGQPPEKSLKALSAEAMVDQFATNAIGPALVLRELPRLLPKDAPSTVAVLTARVGSISDNHLGGWYSYRAAKAAANQVIRTAAIEIARSHKQACLIAYHPGTVASDFTKDYARDKLPPEAAAAHCLCLMSRLSAAQTGRFYDWKGDEVPW</sequence>
<organism evidence="1 2">
    <name type="scientific">Celeribacter baekdonensis</name>
    <dbReference type="NCBI Taxonomy" id="875171"/>
    <lineage>
        <taxon>Bacteria</taxon>
        <taxon>Pseudomonadati</taxon>
        <taxon>Pseudomonadota</taxon>
        <taxon>Alphaproteobacteria</taxon>
        <taxon>Rhodobacterales</taxon>
        <taxon>Roseobacteraceae</taxon>
        <taxon>Celeribacter</taxon>
    </lineage>
</organism>
<dbReference type="GO" id="GO:0005737">
    <property type="term" value="C:cytoplasm"/>
    <property type="evidence" value="ECO:0007669"/>
    <property type="project" value="TreeGrafter"/>
</dbReference>
<accession>A0A1G7KBG1</accession>
<name>A0A1G7KBG1_9RHOB</name>
<gene>
    <name evidence="1" type="ORF">SAMN04488117_103394</name>
</gene>
<dbReference type="EMBL" id="FNBL01000003">
    <property type="protein sequence ID" value="SDF34381.1"/>
    <property type="molecule type" value="Genomic_DNA"/>
</dbReference>
<dbReference type="InterPro" id="IPR036291">
    <property type="entry name" value="NAD(P)-bd_dom_sf"/>
</dbReference>
<dbReference type="Gene3D" id="3.40.50.720">
    <property type="entry name" value="NAD(P)-binding Rossmann-like Domain"/>
    <property type="match status" value="1"/>
</dbReference>
<proteinExistence type="predicted"/>
<dbReference type="AlphaFoldDB" id="A0A1G7KBG1"/>
<dbReference type="PANTHER" id="PTHR43544:SF12">
    <property type="entry name" value="NAD(P)-BINDING ROSSMANN-FOLD SUPERFAMILY PROTEIN"/>
    <property type="match status" value="1"/>
</dbReference>
<dbReference type="Proteomes" id="UP000182284">
    <property type="component" value="Unassembled WGS sequence"/>
</dbReference>
<dbReference type="PRINTS" id="PR00081">
    <property type="entry name" value="GDHRDH"/>
</dbReference>
<dbReference type="OrthoDB" id="9785826at2"/>
<dbReference type="RefSeq" id="WP_074643440.1">
    <property type="nucleotide sequence ID" value="NZ_FNBL01000003.1"/>
</dbReference>
<dbReference type="InterPro" id="IPR002347">
    <property type="entry name" value="SDR_fam"/>
</dbReference>
<reference evidence="1 2" key="1">
    <citation type="submission" date="2016-10" db="EMBL/GenBank/DDBJ databases">
        <authorList>
            <person name="de Groot N.N."/>
        </authorList>
    </citation>
    <scope>NUCLEOTIDE SEQUENCE [LARGE SCALE GENOMIC DNA]</scope>
    <source>
        <strain evidence="1 2">DSM 27375</strain>
    </source>
</reference>
<evidence type="ECO:0000313" key="2">
    <source>
        <dbReference type="Proteomes" id="UP000182284"/>
    </source>
</evidence>
<dbReference type="InterPro" id="IPR051468">
    <property type="entry name" value="Fungal_SecMetab_SDRs"/>
</dbReference>
<dbReference type="PANTHER" id="PTHR43544">
    <property type="entry name" value="SHORT-CHAIN DEHYDROGENASE/REDUCTASE"/>
    <property type="match status" value="1"/>
</dbReference>
<dbReference type="GO" id="GO:0016491">
    <property type="term" value="F:oxidoreductase activity"/>
    <property type="evidence" value="ECO:0007669"/>
    <property type="project" value="TreeGrafter"/>
</dbReference>